<evidence type="ECO:0000313" key="2">
    <source>
        <dbReference type="Proteomes" id="UP000701801"/>
    </source>
</evidence>
<gene>
    <name evidence="1" type="ORF">HYALB_00009708</name>
</gene>
<reference evidence="1" key="1">
    <citation type="submission" date="2021-07" db="EMBL/GenBank/DDBJ databases">
        <authorList>
            <person name="Durling M."/>
        </authorList>
    </citation>
    <scope>NUCLEOTIDE SEQUENCE</scope>
</reference>
<dbReference type="OrthoDB" id="5398779at2759"/>
<protein>
    <submittedName>
        <fullName evidence="1">Uncharacterized protein</fullName>
    </submittedName>
</protein>
<keyword evidence="2" id="KW-1185">Reference proteome</keyword>
<name>A0A9N9LFE5_9HELO</name>
<comment type="caution">
    <text evidence="1">The sequence shown here is derived from an EMBL/GenBank/DDBJ whole genome shotgun (WGS) entry which is preliminary data.</text>
</comment>
<dbReference type="Proteomes" id="UP000701801">
    <property type="component" value="Unassembled WGS sequence"/>
</dbReference>
<proteinExistence type="predicted"/>
<dbReference type="PANTHER" id="PTHR39596">
    <property type="match status" value="1"/>
</dbReference>
<dbReference type="EMBL" id="CAJVRM010000037">
    <property type="protein sequence ID" value="CAG8972160.1"/>
    <property type="molecule type" value="Genomic_DNA"/>
</dbReference>
<sequence>MDHLPRPESSIGLLMKVPFVAKIPWDYGDFKTFPSRHGFPQNSEGAIDAKNHSIESLCDLMQSWLYFDFLECVLGHKIDQDNFVRTSRDSEGGTQLLVDSTPLDSLINRLEAKRKRNLRRLPLLDEVWTATKQLETQLEPITDTTLAEIAFSLRLPRPNTAGITHDNCTKLQCKANNVNQGNYTNRHVKEGCSRKMIHVPHEELVGILRNGRIPVVQIVETCQGNIKLEVKPAQASTKYTAI</sequence>
<dbReference type="AlphaFoldDB" id="A0A9N9LFE5"/>
<accession>A0A9N9LFE5</accession>
<dbReference type="PANTHER" id="PTHR39596:SF2">
    <property type="entry name" value="HET DOMAIN PROTEIN (AFU_ORTHOLOGUE AFUA_1G17550)-RELATED"/>
    <property type="match status" value="1"/>
</dbReference>
<evidence type="ECO:0000313" key="1">
    <source>
        <dbReference type="EMBL" id="CAG8972160.1"/>
    </source>
</evidence>
<organism evidence="1 2">
    <name type="scientific">Hymenoscyphus albidus</name>
    <dbReference type="NCBI Taxonomy" id="595503"/>
    <lineage>
        <taxon>Eukaryota</taxon>
        <taxon>Fungi</taxon>
        <taxon>Dikarya</taxon>
        <taxon>Ascomycota</taxon>
        <taxon>Pezizomycotina</taxon>
        <taxon>Leotiomycetes</taxon>
        <taxon>Helotiales</taxon>
        <taxon>Helotiaceae</taxon>
        <taxon>Hymenoscyphus</taxon>
    </lineage>
</organism>